<dbReference type="EMBL" id="LJZR01000014">
    <property type="protein sequence ID" value="KPQ35126.1"/>
    <property type="molecule type" value="Genomic_DNA"/>
</dbReference>
<dbReference type="Proteomes" id="UP000050465">
    <property type="component" value="Unassembled WGS sequence"/>
</dbReference>
<organism evidence="1 2">
    <name type="scientific">Phormidesmis priestleyi Ana</name>
    <dbReference type="NCBI Taxonomy" id="1666911"/>
    <lineage>
        <taxon>Bacteria</taxon>
        <taxon>Bacillati</taxon>
        <taxon>Cyanobacteriota</taxon>
        <taxon>Cyanophyceae</taxon>
        <taxon>Leptolyngbyales</taxon>
        <taxon>Leptolyngbyaceae</taxon>
        <taxon>Phormidesmis</taxon>
    </lineage>
</organism>
<evidence type="ECO:0000313" key="2">
    <source>
        <dbReference type="Proteomes" id="UP000050465"/>
    </source>
</evidence>
<reference evidence="1 2" key="1">
    <citation type="submission" date="2015-09" db="EMBL/GenBank/DDBJ databases">
        <title>Identification and resolution of microdiversity through metagenomic sequencing of parallel consortia.</title>
        <authorList>
            <person name="Nelson W.C."/>
            <person name="Romine M.F."/>
            <person name="Lindemann S.R."/>
        </authorList>
    </citation>
    <scope>NUCLEOTIDE SEQUENCE [LARGE SCALE GENOMIC DNA]</scope>
    <source>
        <strain evidence="1">Ana</strain>
    </source>
</reference>
<dbReference type="STRING" id="1666911.HLUCCA11_11950"/>
<gene>
    <name evidence="1" type="ORF">HLUCCA11_11950</name>
</gene>
<protein>
    <submittedName>
        <fullName evidence="1">Uncharacterized protein</fullName>
    </submittedName>
</protein>
<evidence type="ECO:0000313" key="1">
    <source>
        <dbReference type="EMBL" id="KPQ35126.1"/>
    </source>
</evidence>
<dbReference type="AlphaFoldDB" id="A0A0P8DFK8"/>
<name>A0A0P8DFK8_9CYAN</name>
<accession>A0A0P8DFK8</accession>
<comment type="caution">
    <text evidence="1">The sequence shown here is derived from an EMBL/GenBank/DDBJ whole genome shotgun (WGS) entry which is preliminary data.</text>
</comment>
<proteinExistence type="predicted"/>
<sequence length="99" mass="11117">MSFLSIIIAIALLLALISWLTGYRLPIQRRTQSLGGGSSSIQRERGVARSTRKRLVGLVGGNAAVAQRLVSDVQHRNPGRTEQWCWEKAIYDIERDRRA</sequence>